<dbReference type="EMBL" id="NKCK01000012">
    <property type="protein sequence ID" value="RSM12938.1"/>
    <property type="molecule type" value="Genomic_DNA"/>
</dbReference>
<accession>A0A428UF70</accession>
<protein>
    <submittedName>
        <fullName evidence="1">Uncharacterized protein</fullName>
    </submittedName>
</protein>
<evidence type="ECO:0000313" key="2">
    <source>
        <dbReference type="Proteomes" id="UP000287144"/>
    </source>
</evidence>
<organism evidence="1 2">
    <name type="scientific">Fusarium oligoseptatum</name>
    <dbReference type="NCBI Taxonomy" id="2604345"/>
    <lineage>
        <taxon>Eukaryota</taxon>
        <taxon>Fungi</taxon>
        <taxon>Dikarya</taxon>
        <taxon>Ascomycota</taxon>
        <taxon>Pezizomycotina</taxon>
        <taxon>Sordariomycetes</taxon>
        <taxon>Hypocreomycetidae</taxon>
        <taxon>Hypocreales</taxon>
        <taxon>Nectriaceae</taxon>
        <taxon>Fusarium</taxon>
        <taxon>Fusarium solani species complex</taxon>
    </lineage>
</organism>
<comment type="caution">
    <text evidence="1">The sequence shown here is derived from an EMBL/GenBank/DDBJ whole genome shotgun (WGS) entry which is preliminary data.</text>
</comment>
<gene>
    <name evidence="1" type="ORF">CEP52_002165</name>
</gene>
<proteinExistence type="predicted"/>
<sequence>MPLNLEHPRQQTAVQLAAPSSETVGRTRFARVPLHRVAQLAHARLRVRVLSITPCPRTIPTVAKRQAPAGERDGAVAGFL</sequence>
<evidence type="ECO:0000313" key="1">
    <source>
        <dbReference type="EMBL" id="RSM12938.1"/>
    </source>
</evidence>
<reference evidence="1 2" key="1">
    <citation type="submission" date="2017-06" db="EMBL/GenBank/DDBJ databases">
        <title>Comparative genomic analysis of Ambrosia Fusariam Clade fungi.</title>
        <authorList>
            <person name="Stajich J.E."/>
            <person name="Carrillo J."/>
            <person name="Kijimoto T."/>
            <person name="Eskalen A."/>
            <person name="O'Donnell K."/>
            <person name="Kasson M."/>
        </authorList>
    </citation>
    <scope>NUCLEOTIDE SEQUENCE [LARGE SCALE GENOMIC DNA]</scope>
    <source>
        <strain evidence="1 2">NRRL62579</strain>
    </source>
</reference>
<dbReference type="Proteomes" id="UP000287144">
    <property type="component" value="Unassembled WGS sequence"/>
</dbReference>
<dbReference type="AlphaFoldDB" id="A0A428UF70"/>
<name>A0A428UF70_9HYPO</name>
<keyword evidence="2" id="KW-1185">Reference proteome</keyword>